<dbReference type="Proteomes" id="UP001589627">
    <property type="component" value="Unassembled WGS sequence"/>
</dbReference>
<dbReference type="SUPFAM" id="SSF53335">
    <property type="entry name" value="S-adenosyl-L-methionine-dependent methyltransferases"/>
    <property type="match status" value="1"/>
</dbReference>
<dbReference type="GO" id="GO:0032259">
    <property type="term" value="P:methylation"/>
    <property type="evidence" value="ECO:0007669"/>
    <property type="project" value="UniProtKB-KW"/>
</dbReference>
<name>A0ABV5YCY8_9ACTN</name>
<protein>
    <submittedName>
        <fullName evidence="1">SAM-dependent methyltransferase</fullName>
        <ecNumber evidence="1">2.1.1.-</ecNumber>
    </submittedName>
</protein>
<dbReference type="InterPro" id="IPR006764">
    <property type="entry name" value="SAM_dep_MeTrfase_SAV2177_type"/>
</dbReference>
<evidence type="ECO:0000313" key="2">
    <source>
        <dbReference type="Proteomes" id="UP001589627"/>
    </source>
</evidence>
<reference evidence="1 2" key="1">
    <citation type="submission" date="2024-09" db="EMBL/GenBank/DDBJ databases">
        <authorList>
            <person name="Sun Q."/>
            <person name="Mori K."/>
        </authorList>
    </citation>
    <scope>NUCLEOTIDE SEQUENCE [LARGE SCALE GENOMIC DNA]</scope>
    <source>
        <strain evidence="1 2">TBRC 0563</strain>
    </source>
</reference>
<keyword evidence="1" id="KW-0489">Methyltransferase</keyword>
<dbReference type="Gene3D" id="3.40.50.150">
    <property type="entry name" value="Vaccinia Virus protein VP39"/>
    <property type="match status" value="1"/>
</dbReference>
<sequence>MEHESWAPPEVDVERANVARIYDALLGGSHNFAVDRDVASALTAIEPTSRDAARANRQFLGRAVRFLVKSGIRQFLDIGSGVPTLGNVHEIAQSAAPDAHVVYVDTDPIAIAHSKSILTGNDRATIVHADLREPDVILSHPDVKRLIDFDRPVALLLVAVLHFITEEEHPGDLVRRLADALVPGSHLVISHATHDGRAPQVGEAIEKLYSRTSAPGRPRDHASVQAFFDGFEILEPGLVYLPQWRPEEGDLTFERPEDAWGYAGVGRKNRPAPRS</sequence>
<dbReference type="EC" id="2.1.1.-" evidence="1"/>
<organism evidence="1 2">
    <name type="scientific">Actinoallomurus acaciae</name>
    <dbReference type="NCBI Taxonomy" id="502577"/>
    <lineage>
        <taxon>Bacteria</taxon>
        <taxon>Bacillati</taxon>
        <taxon>Actinomycetota</taxon>
        <taxon>Actinomycetes</taxon>
        <taxon>Streptosporangiales</taxon>
        <taxon>Thermomonosporaceae</taxon>
        <taxon>Actinoallomurus</taxon>
    </lineage>
</organism>
<keyword evidence="2" id="KW-1185">Reference proteome</keyword>
<dbReference type="EMBL" id="JBHLZP010000066">
    <property type="protein sequence ID" value="MFB9832901.1"/>
    <property type="molecule type" value="Genomic_DNA"/>
</dbReference>
<comment type="caution">
    <text evidence="1">The sequence shown here is derived from an EMBL/GenBank/DDBJ whole genome shotgun (WGS) entry which is preliminary data.</text>
</comment>
<dbReference type="RefSeq" id="WP_378199484.1">
    <property type="nucleotide sequence ID" value="NZ_JBHLZP010000066.1"/>
</dbReference>
<dbReference type="CDD" id="cd02440">
    <property type="entry name" value="AdoMet_MTases"/>
    <property type="match status" value="1"/>
</dbReference>
<dbReference type="GO" id="GO:0008168">
    <property type="term" value="F:methyltransferase activity"/>
    <property type="evidence" value="ECO:0007669"/>
    <property type="project" value="UniProtKB-KW"/>
</dbReference>
<gene>
    <name evidence="1" type="ORF">ACFFNX_11970</name>
</gene>
<evidence type="ECO:0000313" key="1">
    <source>
        <dbReference type="EMBL" id="MFB9832901.1"/>
    </source>
</evidence>
<dbReference type="Pfam" id="PF04672">
    <property type="entry name" value="Methyltransf_19"/>
    <property type="match status" value="1"/>
</dbReference>
<dbReference type="InterPro" id="IPR029063">
    <property type="entry name" value="SAM-dependent_MTases_sf"/>
</dbReference>
<accession>A0ABV5YCY8</accession>
<proteinExistence type="predicted"/>
<keyword evidence="1" id="KW-0808">Transferase</keyword>
<dbReference type="PIRSF" id="PIRSF017393">
    <property type="entry name" value="MTase_SAV2177"/>
    <property type="match status" value="1"/>
</dbReference>